<evidence type="ECO:0000313" key="3">
    <source>
        <dbReference type="Proteomes" id="UP000800096"/>
    </source>
</evidence>
<evidence type="ECO:0000256" key="1">
    <source>
        <dbReference type="SAM" id="Phobius"/>
    </source>
</evidence>
<sequence length="137" mass="15689">MANIRATGAEHISKEGIFSVRALFSPMRMLRRFVCWVKFSWLCVFLFACVCMCVHVQEWCICRTLCFPPSPSLSNTKVIVQANLHRQKLGYHPRSTRIPCEWVGELPPLVTHVGVWLPCSRSNLCSFIPSLSHEQLL</sequence>
<keyword evidence="3" id="KW-1185">Reference proteome</keyword>
<dbReference type="EMBL" id="ML979143">
    <property type="protein sequence ID" value="KAF1911626.1"/>
    <property type="molecule type" value="Genomic_DNA"/>
</dbReference>
<proteinExistence type="predicted"/>
<keyword evidence="1" id="KW-0812">Transmembrane</keyword>
<accession>A0A6A5QA39</accession>
<keyword evidence="1" id="KW-1133">Transmembrane helix</keyword>
<evidence type="ECO:0000313" key="2">
    <source>
        <dbReference type="EMBL" id="KAF1911626.1"/>
    </source>
</evidence>
<protein>
    <submittedName>
        <fullName evidence="2">Uncharacterized protein</fullName>
    </submittedName>
</protein>
<dbReference type="AlphaFoldDB" id="A0A6A5QA39"/>
<keyword evidence="1" id="KW-0472">Membrane</keyword>
<feature type="non-terminal residue" evidence="2">
    <location>
        <position position="137"/>
    </location>
</feature>
<dbReference type="Proteomes" id="UP000800096">
    <property type="component" value="Unassembled WGS sequence"/>
</dbReference>
<name>A0A6A5QA39_AMPQU</name>
<organism evidence="2 3">
    <name type="scientific">Ampelomyces quisqualis</name>
    <name type="common">Powdery mildew agent</name>
    <dbReference type="NCBI Taxonomy" id="50730"/>
    <lineage>
        <taxon>Eukaryota</taxon>
        <taxon>Fungi</taxon>
        <taxon>Dikarya</taxon>
        <taxon>Ascomycota</taxon>
        <taxon>Pezizomycotina</taxon>
        <taxon>Dothideomycetes</taxon>
        <taxon>Pleosporomycetidae</taxon>
        <taxon>Pleosporales</taxon>
        <taxon>Pleosporineae</taxon>
        <taxon>Phaeosphaeriaceae</taxon>
        <taxon>Ampelomyces</taxon>
    </lineage>
</organism>
<feature type="transmembrane region" description="Helical" evidence="1">
    <location>
        <begin position="33"/>
        <end position="57"/>
    </location>
</feature>
<reference evidence="2" key="1">
    <citation type="journal article" date="2020" name="Stud. Mycol.">
        <title>101 Dothideomycetes genomes: a test case for predicting lifestyles and emergence of pathogens.</title>
        <authorList>
            <person name="Haridas S."/>
            <person name="Albert R."/>
            <person name="Binder M."/>
            <person name="Bloem J."/>
            <person name="Labutti K."/>
            <person name="Salamov A."/>
            <person name="Andreopoulos B."/>
            <person name="Baker S."/>
            <person name="Barry K."/>
            <person name="Bills G."/>
            <person name="Bluhm B."/>
            <person name="Cannon C."/>
            <person name="Castanera R."/>
            <person name="Culley D."/>
            <person name="Daum C."/>
            <person name="Ezra D."/>
            <person name="Gonzalez J."/>
            <person name="Henrissat B."/>
            <person name="Kuo A."/>
            <person name="Liang C."/>
            <person name="Lipzen A."/>
            <person name="Lutzoni F."/>
            <person name="Magnuson J."/>
            <person name="Mondo S."/>
            <person name="Nolan M."/>
            <person name="Ohm R."/>
            <person name="Pangilinan J."/>
            <person name="Park H.-J."/>
            <person name="Ramirez L."/>
            <person name="Alfaro M."/>
            <person name="Sun H."/>
            <person name="Tritt A."/>
            <person name="Yoshinaga Y."/>
            <person name="Zwiers L.-H."/>
            <person name="Turgeon B."/>
            <person name="Goodwin S."/>
            <person name="Spatafora J."/>
            <person name="Crous P."/>
            <person name="Grigoriev I."/>
        </authorList>
    </citation>
    <scope>NUCLEOTIDE SEQUENCE</scope>
    <source>
        <strain evidence="2">HMLAC05119</strain>
    </source>
</reference>
<gene>
    <name evidence="2" type="ORF">BDU57DRAFT_524213</name>
</gene>